<protein>
    <recommendedName>
        <fullName evidence="5">Probable membrane transporter protein</fullName>
    </recommendedName>
</protein>
<feature type="transmembrane region" description="Helical" evidence="5">
    <location>
        <begin position="248"/>
        <end position="265"/>
    </location>
</feature>
<sequence>MAPYILIIFSICMFFNSVVFSSLGLGGGVLYTPIQVLFGIDFHTAATTSLFLIVVSSFSATLVLRKSGLVDWPMSLVLEAATAAGAFCGGLFSEYFSGRSLTVLFAGVLVFAGALMARNFQKAAGPIQHGNSLLAWRRQLGSSRYSINLLLALPISFLAGALSGMIGVAGGILKIPMMVLLFGVPMSIAVASSSFMVGLTAAGGFLGHLSVGHWDWKTTAVLAILVFIGGHVGARVSLNFEQEKLKRGFGWFLYLIAAVLLARLWL</sequence>
<evidence type="ECO:0000313" key="6">
    <source>
        <dbReference type="EMBL" id="OGG05311.1"/>
    </source>
</evidence>
<dbReference type="EMBL" id="MFIX01000065">
    <property type="protein sequence ID" value="OGG05311.1"/>
    <property type="molecule type" value="Genomic_DNA"/>
</dbReference>
<dbReference type="AlphaFoldDB" id="A0A1F5YYQ7"/>
<reference evidence="6 7" key="1">
    <citation type="journal article" date="2016" name="Nat. Commun.">
        <title>Thousands of microbial genomes shed light on interconnected biogeochemical processes in an aquifer system.</title>
        <authorList>
            <person name="Anantharaman K."/>
            <person name="Brown C.T."/>
            <person name="Hug L.A."/>
            <person name="Sharon I."/>
            <person name="Castelle C.J."/>
            <person name="Probst A.J."/>
            <person name="Thomas B.C."/>
            <person name="Singh A."/>
            <person name="Wilkins M.J."/>
            <person name="Karaoz U."/>
            <person name="Brodie E.L."/>
            <person name="Williams K.H."/>
            <person name="Hubbard S.S."/>
            <person name="Banfield J.F."/>
        </authorList>
    </citation>
    <scope>NUCLEOTIDE SEQUENCE [LARGE SCALE GENOMIC DNA]</scope>
</reference>
<proteinExistence type="inferred from homology"/>
<dbReference type="Proteomes" id="UP000179129">
    <property type="component" value="Unassembled WGS sequence"/>
</dbReference>
<feature type="transmembrane region" description="Helical" evidence="5">
    <location>
        <begin position="7"/>
        <end position="30"/>
    </location>
</feature>
<dbReference type="InterPro" id="IPR002781">
    <property type="entry name" value="TM_pro_TauE-like"/>
</dbReference>
<comment type="subcellular location">
    <subcellularLocation>
        <location evidence="5">Cell membrane</location>
        <topology evidence="5">Multi-pass membrane protein</topology>
    </subcellularLocation>
    <subcellularLocation>
        <location evidence="1">Membrane</location>
        <topology evidence="1">Multi-pass membrane protein</topology>
    </subcellularLocation>
</comment>
<comment type="similarity">
    <text evidence="5">Belongs to the 4-toluene sulfonate uptake permease (TSUP) (TC 2.A.102) family.</text>
</comment>
<evidence type="ECO:0000256" key="1">
    <source>
        <dbReference type="ARBA" id="ARBA00004141"/>
    </source>
</evidence>
<keyword evidence="4 5" id="KW-0472">Membrane</keyword>
<evidence type="ECO:0000256" key="2">
    <source>
        <dbReference type="ARBA" id="ARBA00022692"/>
    </source>
</evidence>
<name>A0A1F5YYQ7_9BACT</name>
<feature type="transmembrane region" description="Helical" evidence="5">
    <location>
        <begin position="179"/>
        <end position="206"/>
    </location>
</feature>
<feature type="transmembrane region" description="Helical" evidence="5">
    <location>
        <begin position="99"/>
        <end position="117"/>
    </location>
</feature>
<keyword evidence="3 5" id="KW-1133">Transmembrane helix</keyword>
<gene>
    <name evidence="6" type="ORF">A3F83_17170</name>
</gene>
<dbReference type="PANTHER" id="PTHR43701">
    <property type="entry name" value="MEMBRANE TRANSPORTER PROTEIN MJ0441-RELATED"/>
    <property type="match status" value="1"/>
</dbReference>
<dbReference type="GO" id="GO:0005886">
    <property type="term" value="C:plasma membrane"/>
    <property type="evidence" value="ECO:0007669"/>
    <property type="project" value="UniProtKB-SubCell"/>
</dbReference>
<feature type="transmembrane region" description="Helical" evidence="5">
    <location>
        <begin position="42"/>
        <end position="64"/>
    </location>
</feature>
<dbReference type="STRING" id="1817867.A3F83_17170"/>
<keyword evidence="2 5" id="KW-0812">Transmembrane</keyword>
<evidence type="ECO:0000313" key="7">
    <source>
        <dbReference type="Proteomes" id="UP000179129"/>
    </source>
</evidence>
<evidence type="ECO:0000256" key="5">
    <source>
        <dbReference type="RuleBase" id="RU363041"/>
    </source>
</evidence>
<feature type="transmembrane region" description="Helical" evidence="5">
    <location>
        <begin position="147"/>
        <end position="173"/>
    </location>
</feature>
<dbReference type="Pfam" id="PF01925">
    <property type="entry name" value="TauE"/>
    <property type="match status" value="1"/>
</dbReference>
<evidence type="ECO:0000256" key="3">
    <source>
        <dbReference type="ARBA" id="ARBA00022989"/>
    </source>
</evidence>
<keyword evidence="5" id="KW-1003">Cell membrane</keyword>
<organism evidence="6 7">
    <name type="scientific">Candidatus Glassbacteria bacterium RIFCSPLOWO2_12_FULL_58_11</name>
    <dbReference type="NCBI Taxonomy" id="1817867"/>
    <lineage>
        <taxon>Bacteria</taxon>
        <taxon>Candidatus Glassiibacteriota</taxon>
    </lineage>
</organism>
<evidence type="ECO:0000256" key="4">
    <source>
        <dbReference type="ARBA" id="ARBA00023136"/>
    </source>
</evidence>
<dbReference type="PANTHER" id="PTHR43701:SF5">
    <property type="entry name" value="MEMBRANE TRANSPORTER PROTEIN-RELATED"/>
    <property type="match status" value="1"/>
</dbReference>
<feature type="transmembrane region" description="Helical" evidence="5">
    <location>
        <begin position="218"/>
        <end position="236"/>
    </location>
</feature>
<dbReference type="InterPro" id="IPR051598">
    <property type="entry name" value="TSUP/Inactive_protease-like"/>
</dbReference>
<accession>A0A1F5YYQ7</accession>
<comment type="caution">
    <text evidence="6">The sequence shown here is derived from an EMBL/GenBank/DDBJ whole genome shotgun (WGS) entry which is preliminary data.</text>
</comment>